<keyword evidence="9" id="KW-0489">Methyltransferase</keyword>
<dbReference type="InterPro" id="IPR000045">
    <property type="entry name" value="Prepilin_IV_endopep_pep"/>
</dbReference>
<feature type="transmembrane region" description="Helical" evidence="10">
    <location>
        <begin position="78"/>
        <end position="97"/>
    </location>
</feature>
<dbReference type="GO" id="GO:0032259">
    <property type="term" value="P:methylation"/>
    <property type="evidence" value="ECO:0007669"/>
    <property type="project" value="UniProtKB-KW"/>
</dbReference>
<evidence type="ECO:0000256" key="2">
    <source>
        <dbReference type="ARBA" id="ARBA00005801"/>
    </source>
</evidence>
<comment type="catalytic activity">
    <reaction evidence="9">
        <text>Typically cleaves a -Gly-|-Phe- bond to release an N-terminal, basic peptide of 5-8 residues from type IV prepilin, and then N-methylates the new N-terminal amino group, the methyl donor being S-adenosyl-L-methionine.</text>
        <dbReference type="EC" id="3.4.23.43"/>
    </reaction>
</comment>
<accession>A0A2V2BBR9</accession>
<evidence type="ECO:0000256" key="10">
    <source>
        <dbReference type="SAM" id="Phobius"/>
    </source>
</evidence>
<keyword evidence="9" id="KW-0511">Multifunctional enzyme</keyword>
<evidence type="ECO:0000256" key="9">
    <source>
        <dbReference type="RuleBase" id="RU003794"/>
    </source>
</evidence>
<evidence type="ECO:0000256" key="7">
    <source>
        <dbReference type="ARBA" id="ARBA00023136"/>
    </source>
</evidence>
<feature type="transmembrane region" description="Helical" evidence="10">
    <location>
        <begin position="237"/>
        <end position="255"/>
    </location>
</feature>
<comment type="similarity">
    <text evidence="2 8">Belongs to the peptidase A24 family.</text>
</comment>
<dbReference type="EC" id="2.1.1.-" evidence="9"/>
<dbReference type="PANTHER" id="PTHR30487">
    <property type="entry name" value="TYPE 4 PREPILIN-LIKE PROTEINS LEADER PEPTIDE-PROCESSING ENZYME"/>
    <property type="match status" value="1"/>
</dbReference>
<dbReference type="GO" id="GO:0008168">
    <property type="term" value="F:methyltransferase activity"/>
    <property type="evidence" value="ECO:0007669"/>
    <property type="project" value="UniProtKB-KW"/>
</dbReference>
<organism evidence="13 14">
    <name type="scientific">Pantoea allii</name>
    <dbReference type="NCBI Taxonomy" id="574096"/>
    <lineage>
        <taxon>Bacteria</taxon>
        <taxon>Pseudomonadati</taxon>
        <taxon>Pseudomonadota</taxon>
        <taxon>Gammaproteobacteria</taxon>
        <taxon>Enterobacterales</taxon>
        <taxon>Erwiniaceae</taxon>
        <taxon>Pantoea</taxon>
    </lineage>
</organism>
<evidence type="ECO:0000313" key="14">
    <source>
        <dbReference type="Proteomes" id="UP000245981"/>
    </source>
</evidence>
<comment type="function">
    <text evidence="9">Plays an essential role in type IV pili and type II pseudopili formation by proteolytically removing the leader sequence from substrate proteins and subsequently monomethylating the alpha-amino group of the newly exposed N-terminal phenylalanine.</text>
</comment>
<evidence type="ECO:0000259" key="11">
    <source>
        <dbReference type="Pfam" id="PF01478"/>
    </source>
</evidence>
<comment type="caution">
    <text evidence="13">The sequence shown here is derived from an EMBL/GenBank/DDBJ whole genome shotgun (WGS) entry which is preliminary data.</text>
</comment>
<keyword evidence="3" id="KW-1003">Cell membrane</keyword>
<dbReference type="Proteomes" id="UP000245981">
    <property type="component" value="Unassembled WGS sequence"/>
</dbReference>
<dbReference type="STRING" id="574096.HA38_22185"/>
<dbReference type="RefSeq" id="WP_109718348.1">
    <property type="nucleotide sequence ID" value="NZ_QGHF01000016.1"/>
</dbReference>
<evidence type="ECO:0000313" key="13">
    <source>
        <dbReference type="EMBL" id="PWK93270.1"/>
    </source>
</evidence>
<dbReference type="EMBL" id="QGHF01000016">
    <property type="protein sequence ID" value="PWK93270.1"/>
    <property type="molecule type" value="Genomic_DNA"/>
</dbReference>
<keyword evidence="4" id="KW-0997">Cell inner membrane</keyword>
<reference evidence="13 14" key="1">
    <citation type="submission" date="2018-05" db="EMBL/GenBank/DDBJ databases">
        <title>Genomic Encyclopedia of Type Strains, Phase IV (KMG-V): Genome sequencing to study the core and pangenomes of soil and plant-associated prokaryotes.</title>
        <authorList>
            <person name="Whitman W."/>
        </authorList>
    </citation>
    <scope>NUCLEOTIDE SEQUENCE [LARGE SCALE GENOMIC DNA]</scope>
    <source>
        <strain evidence="13 14">PNA 200-10</strain>
    </source>
</reference>
<dbReference type="GO" id="GO:0006465">
    <property type="term" value="P:signal peptide processing"/>
    <property type="evidence" value="ECO:0007669"/>
    <property type="project" value="TreeGrafter"/>
</dbReference>
<dbReference type="EC" id="3.4.23.43" evidence="9"/>
<keyword evidence="9" id="KW-0808">Transferase</keyword>
<evidence type="ECO:0000256" key="1">
    <source>
        <dbReference type="ARBA" id="ARBA00004429"/>
    </source>
</evidence>
<feature type="domain" description="Prepilin type IV endopeptidase peptidase" evidence="11">
    <location>
        <begin position="113"/>
        <end position="219"/>
    </location>
</feature>
<dbReference type="InterPro" id="IPR014032">
    <property type="entry name" value="Peptidase_A24A_bac"/>
</dbReference>
<evidence type="ECO:0000256" key="4">
    <source>
        <dbReference type="ARBA" id="ARBA00022519"/>
    </source>
</evidence>
<dbReference type="InterPro" id="IPR010627">
    <property type="entry name" value="Prepilin_pept_A24_N"/>
</dbReference>
<dbReference type="Pfam" id="PF01478">
    <property type="entry name" value="Peptidase_A24"/>
    <property type="match status" value="1"/>
</dbReference>
<keyword evidence="9" id="KW-0645">Protease</keyword>
<dbReference type="OrthoDB" id="9789291at2"/>
<gene>
    <name evidence="13" type="ORF">C7431_1164</name>
</gene>
<dbReference type="InterPro" id="IPR050882">
    <property type="entry name" value="Prepilin_peptidase/N-MTase"/>
</dbReference>
<evidence type="ECO:0000256" key="6">
    <source>
        <dbReference type="ARBA" id="ARBA00022989"/>
    </source>
</evidence>
<dbReference type="PRINTS" id="PR00864">
    <property type="entry name" value="PREPILNPTASE"/>
</dbReference>
<keyword evidence="6 10" id="KW-1133">Transmembrane helix</keyword>
<name>A0A2V2BBR9_9GAMM</name>
<keyword evidence="5 9" id="KW-0812">Transmembrane</keyword>
<dbReference type="GO" id="GO:0005886">
    <property type="term" value="C:plasma membrane"/>
    <property type="evidence" value="ECO:0007669"/>
    <property type="project" value="UniProtKB-SubCell"/>
</dbReference>
<evidence type="ECO:0000256" key="8">
    <source>
        <dbReference type="RuleBase" id="RU003793"/>
    </source>
</evidence>
<keyword evidence="9" id="KW-0378">Hydrolase</keyword>
<sequence>MLIILFTVTALGAALGSFLALACQRYHPAISPDDWFTSLWTPPSHCTHCQAPVLWRDRIPVISWLRLHGRCRFCRRPVGLLPLLFELTGALLCLLLAMLFSDHLIVAAFILTASCLLLLLAAIDQRHLLLPDVLTGALLWLGLARFFFYKPVTVSAAVGGAIAGYGSLWLLAWLYRQIKNQAGLGYGDIKLFAALGTWCGWQALPWIALVASLTALLAFITLIVINRTLSVNSPLPFGPFLAVAGWGVIVIQSLTRL</sequence>
<keyword evidence="7 10" id="KW-0472">Membrane</keyword>
<dbReference type="AlphaFoldDB" id="A0A2V2BBR9"/>
<feature type="transmembrane region" description="Helical" evidence="10">
    <location>
        <begin position="104"/>
        <end position="123"/>
    </location>
</feature>
<dbReference type="GO" id="GO:0004190">
    <property type="term" value="F:aspartic-type endopeptidase activity"/>
    <property type="evidence" value="ECO:0007669"/>
    <property type="project" value="UniProtKB-EC"/>
</dbReference>
<dbReference type="Gene3D" id="1.20.120.1220">
    <property type="match status" value="1"/>
</dbReference>
<evidence type="ECO:0000256" key="5">
    <source>
        <dbReference type="ARBA" id="ARBA00022692"/>
    </source>
</evidence>
<feature type="domain" description="Prepilin peptidase A24 N-terminal" evidence="12">
    <location>
        <begin position="11"/>
        <end position="99"/>
    </location>
</feature>
<evidence type="ECO:0000256" key="3">
    <source>
        <dbReference type="ARBA" id="ARBA00022475"/>
    </source>
</evidence>
<protein>
    <recommendedName>
        <fullName evidence="9">Prepilin leader peptidase/N-methyltransferase</fullName>
        <ecNumber evidence="9">2.1.1.-</ecNumber>
        <ecNumber evidence="9">3.4.23.43</ecNumber>
    </recommendedName>
</protein>
<evidence type="ECO:0000259" key="12">
    <source>
        <dbReference type="Pfam" id="PF06750"/>
    </source>
</evidence>
<proteinExistence type="inferred from homology"/>
<feature type="transmembrane region" description="Helical" evidence="10">
    <location>
        <begin position="129"/>
        <end position="148"/>
    </location>
</feature>
<feature type="transmembrane region" description="Helical" evidence="10">
    <location>
        <begin position="155"/>
        <end position="175"/>
    </location>
</feature>
<dbReference type="PANTHER" id="PTHR30487:SF0">
    <property type="entry name" value="PREPILIN LEADER PEPTIDASE_N-METHYLTRANSFERASE-RELATED"/>
    <property type="match status" value="1"/>
</dbReference>
<dbReference type="Pfam" id="PF06750">
    <property type="entry name" value="A24_N_bact"/>
    <property type="match status" value="1"/>
</dbReference>
<feature type="transmembrane region" description="Helical" evidence="10">
    <location>
        <begin position="203"/>
        <end position="225"/>
    </location>
</feature>
<comment type="subcellular location">
    <subcellularLocation>
        <location evidence="1">Cell inner membrane</location>
        <topology evidence="1">Multi-pass membrane protein</topology>
    </subcellularLocation>
    <subcellularLocation>
        <location evidence="9">Cell membrane</location>
        <topology evidence="9">Multi-pass membrane protein</topology>
    </subcellularLocation>
</comment>